<gene>
    <name evidence="1" type="ORF">X474_21785</name>
</gene>
<dbReference type="EMBL" id="AZAC01000038">
    <property type="protein sequence ID" value="KIX11900.1"/>
    <property type="molecule type" value="Genomic_DNA"/>
</dbReference>
<dbReference type="InParanoid" id="A0A0D2JQX9"/>
<organism evidence="1 2">
    <name type="scientific">Dethiosulfatarculus sandiegensis</name>
    <dbReference type="NCBI Taxonomy" id="1429043"/>
    <lineage>
        <taxon>Bacteria</taxon>
        <taxon>Pseudomonadati</taxon>
        <taxon>Thermodesulfobacteriota</taxon>
        <taxon>Desulfarculia</taxon>
        <taxon>Desulfarculales</taxon>
        <taxon>Desulfarculaceae</taxon>
        <taxon>Dethiosulfatarculus</taxon>
    </lineage>
</organism>
<accession>A0A0D2JQX9</accession>
<evidence type="ECO:0000313" key="2">
    <source>
        <dbReference type="Proteomes" id="UP000032233"/>
    </source>
</evidence>
<reference evidence="1 2" key="1">
    <citation type="submission" date="2013-11" db="EMBL/GenBank/DDBJ databases">
        <title>Metagenomic analysis of a methanogenic consortium involved in long chain n-alkane degradation.</title>
        <authorList>
            <person name="Davidova I.A."/>
            <person name="Callaghan A.V."/>
            <person name="Wawrik B."/>
            <person name="Pruitt S."/>
            <person name="Marks C."/>
            <person name="Duncan K.E."/>
            <person name="Suflita J.M."/>
        </authorList>
    </citation>
    <scope>NUCLEOTIDE SEQUENCE [LARGE SCALE GENOMIC DNA]</scope>
    <source>
        <strain evidence="1 2">SPR</strain>
    </source>
</reference>
<dbReference type="AlphaFoldDB" id="A0A0D2JQX9"/>
<proteinExistence type="predicted"/>
<sequence length="213" mass="24347">MKIDFLKDWVVPNIPKDFWRFFEEQQTEAFHNAHRTTVNSYEESEYLQLVGHVRHAMSEMAFRNAASQANLLVESLSTNPVGGKYSLAIRGDFQLLRTNIQTHCGPPRPSKFRREYAAYNLWLQPQQLGLWHSPPVFLKDKLCGMILVTRRKKGGDPTVPAYIGLGIPSPDLKSWLGGPYPIQKIIASYSDSGVILLETALKLRQQRLHQTEK</sequence>
<comment type="caution">
    <text evidence="1">The sequence shown here is derived from an EMBL/GenBank/DDBJ whole genome shotgun (WGS) entry which is preliminary data.</text>
</comment>
<dbReference type="Proteomes" id="UP000032233">
    <property type="component" value="Unassembled WGS sequence"/>
</dbReference>
<name>A0A0D2JQX9_9BACT</name>
<keyword evidence="2" id="KW-1185">Reference proteome</keyword>
<dbReference type="RefSeq" id="WP_044351337.1">
    <property type="nucleotide sequence ID" value="NZ_AZAC01000038.1"/>
</dbReference>
<protein>
    <submittedName>
        <fullName evidence="1">Uncharacterized protein</fullName>
    </submittedName>
</protein>
<evidence type="ECO:0000313" key="1">
    <source>
        <dbReference type="EMBL" id="KIX11900.1"/>
    </source>
</evidence>